<comment type="subunit">
    <text evidence="2">Homodimer.</text>
</comment>
<comment type="catalytic activity">
    <reaction evidence="11">
        <text>tRNA(Pro) + L-proline + ATP = L-prolyl-tRNA(Pro) + AMP + diphosphate</text>
        <dbReference type="Rhea" id="RHEA:14305"/>
        <dbReference type="Rhea" id="RHEA-COMP:9700"/>
        <dbReference type="Rhea" id="RHEA-COMP:9702"/>
        <dbReference type="ChEBI" id="CHEBI:30616"/>
        <dbReference type="ChEBI" id="CHEBI:33019"/>
        <dbReference type="ChEBI" id="CHEBI:60039"/>
        <dbReference type="ChEBI" id="CHEBI:78442"/>
        <dbReference type="ChEBI" id="CHEBI:78532"/>
        <dbReference type="ChEBI" id="CHEBI:456215"/>
        <dbReference type="EC" id="6.1.1.15"/>
    </reaction>
</comment>
<name>A0A937I761_9GAMM</name>
<dbReference type="GO" id="GO:0005829">
    <property type="term" value="C:cytosol"/>
    <property type="evidence" value="ECO:0007669"/>
    <property type="project" value="TreeGrafter"/>
</dbReference>
<dbReference type="Pfam" id="PF03129">
    <property type="entry name" value="HGTP_anticodon"/>
    <property type="match status" value="1"/>
</dbReference>
<dbReference type="SUPFAM" id="SSF55681">
    <property type="entry name" value="Class II aaRS and biotin synthetases"/>
    <property type="match status" value="1"/>
</dbReference>
<keyword evidence="10" id="KW-0030">Aminoacyl-tRNA synthetase</keyword>
<proteinExistence type="predicted"/>
<evidence type="ECO:0000256" key="2">
    <source>
        <dbReference type="ARBA" id="ARBA00011738"/>
    </source>
</evidence>
<dbReference type="GO" id="GO:0006433">
    <property type="term" value="P:prolyl-tRNA aminoacylation"/>
    <property type="evidence" value="ECO:0007669"/>
    <property type="project" value="UniProtKB-UniRule"/>
</dbReference>
<dbReference type="FunFam" id="3.30.930.10:FF:000042">
    <property type="entry name" value="probable proline--tRNA ligase, mitochondrial"/>
    <property type="match status" value="1"/>
</dbReference>
<dbReference type="Proteomes" id="UP000744438">
    <property type="component" value="Unassembled WGS sequence"/>
</dbReference>
<dbReference type="EC" id="6.1.1.15" evidence="3 12"/>
<keyword evidence="9" id="KW-0648">Protein biosynthesis</keyword>
<dbReference type="GO" id="GO:0005524">
    <property type="term" value="F:ATP binding"/>
    <property type="evidence" value="ECO:0007669"/>
    <property type="project" value="UniProtKB-KW"/>
</dbReference>
<accession>A0A937I761</accession>
<evidence type="ECO:0000256" key="12">
    <source>
        <dbReference type="NCBIfam" id="TIGR00409"/>
    </source>
</evidence>
<dbReference type="Pfam" id="PF00587">
    <property type="entry name" value="tRNA-synt_2b"/>
    <property type="match status" value="1"/>
</dbReference>
<dbReference type="PROSITE" id="PS50862">
    <property type="entry name" value="AA_TRNA_LIGASE_II"/>
    <property type="match status" value="1"/>
</dbReference>
<dbReference type="InterPro" id="IPR004500">
    <property type="entry name" value="Pro-tRNA-synth_IIa_bac-type"/>
</dbReference>
<dbReference type="InterPro" id="IPR002316">
    <property type="entry name" value="Pro-tRNA-ligase_IIa"/>
</dbReference>
<comment type="subcellular location">
    <subcellularLocation>
        <location evidence="1">Cytoplasm</location>
    </subcellularLocation>
</comment>
<evidence type="ECO:0000256" key="5">
    <source>
        <dbReference type="ARBA" id="ARBA00022490"/>
    </source>
</evidence>
<protein>
    <recommendedName>
        <fullName evidence="4 12">Proline--tRNA ligase</fullName>
        <ecNumber evidence="3 12">6.1.1.15</ecNumber>
    </recommendedName>
</protein>
<dbReference type="EMBL" id="JADHQC010000007">
    <property type="protein sequence ID" value="MBL6811646.1"/>
    <property type="molecule type" value="Genomic_DNA"/>
</dbReference>
<comment type="caution">
    <text evidence="14">The sequence shown here is derived from an EMBL/GenBank/DDBJ whole genome shotgun (WGS) entry which is preliminary data.</text>
</comment>
<dbReference type="InterPro" id="IPR004154">
    <property type="entry name" value="Anticodon-bd"/>
</dbReference>
<evidence type="ECO:0000256" key="7">
    <source>
        <dbReference type="ARBA" id="ARBA00022741"/>
    </source>
</evidence>
<dbReference type="InterPro" id="IPR033730">
    <property type="entry name" value="ProRS_core_prok"/>
</dbReference>
<sequence length="425" mass="48724">MKASSFHYKTQKEAPKDAELISHKLMIRTNMIKPLASGIYSWMPLGLRILNKVESIIRRTMNEYGCLEVLMPMVQPKSLWDETKRSEQMGPELLGFLDRNEREFYLGPTHEEVITDICRQELQSHKDLPKTFYQIQTKFRDEIRPRFGVMRGREFLMKDAYSFDLDEEGMSKSYQAMKECYQKIFDEIGFDYKIVKADSGAIGGNMSEEFHVLADSGEDTLVFNDNDFSSNIELLEDSLKTEIEKKIENNDLSDIDSEYGKLSIKKGIEVGHIFELGNKYSKSMGLSVQHNNSQKILEMGCYGIGVSRIVAAAIEQNHDSEGIVFPRNISAFDCSLISINEKKSEIVKNKAKEIYSYLMNNKIDVFYDDRDASPGNKFSDSNLMGNPYQIVISEKNVEKGLIEIINRRDQAKSEITEKDLLGLFD</sequence>
<evidence type="ECO:0000313" key="14">
    <source>
        <dbReference type="EMBL" id="MBL6811646.1"/>
    </source>
</evidence>
<dbReference type="AlphaFoldDB" id="A0A937I761"/>
<evidence type="ECO:0000256" key="10">
    <source>
        <dbReference type="ARBA" id="ARBA00023146"/>
    </source>
</evidence>
<dbReference type="PRINTS" id="PR01046">
    <property type="entry name" value="TRNASYNTHPRO"/>
</dbReference>
<dbReference type="Gene3D" id="3.40.50.800">
    <property type="entry name" value="Anticodon-binding domain"/>
    <property type="match status" value="1"/>
</dbReference>
<evidence type="ECO:0000256" key="1">
    <source>
        <dbReference type="ARBA" id="ARBA00004496"/>
    </source>
</evidence>
<dbReference type="InterPro" id="IPR050062">
    <property type="entry name" value="Pro-tRNA_synthetase"/>
</dbReference>
<dbReference type="InterPro" id="IPR045864">
    <property type="entry name" value="aa-tRNA-synth_II/BPL/LPL"/>
</dbReference>
<evidence type="ECO:0000256" key="4">
    <source>
        <dbReference type="ARBA" id="ARBA00019110"/>
    </source>
</evidence>
<evidence type="ECO:0000259" key="13">
    <source>
        <dbReference type="PROSITE" id="PS50862"/>
    </source>
</evidence>
<dbReference type="InterPro" id="IPR044140">
    <property type="entry name" value="ProRS_anticodon_short"/>
</dbReference>
<dbReference type="InterPro" id="IPR002314">
    <property type="entry name" value="aa-tRNA-synt_IIb"/>
</dbReference>
<dbReference type="InterPro" id="IPR006195">
    <property type="entry name" value="aa-tRNA-synth_II"/>
</dbReference>
<evidence type="ECO:0000256" key="8">
    <source>
        <dbReference type="ARBA" id="ARBA00022840"/>
    </source>
</evidence>
<dbReference type="SUPFAM" id="SSF52954">
    <property type="entry name" value="Class II aaRS ABD-related"/>
    <property type="match status" value="1"/>
</dbReference>
<evidence type="ECO:0000256" key="3">
    <source>
        <dbReference type="ARBA" id="ARBA00012831"/>
    </source>
</evidence>
<keyword evidence="7" id="KW-0547">Nucleotide-binding</keyword>
<dbReference type="CDD" id="cd00779">
    <property type="entry name" value="ProRS_core_prok"/>
    <property type="match status" value="1"/>
</dbReference>
<dbReference type="NCBIfam" id="TIGR00409">
    <property type="entry name" value="proS_fam_II"/>
    <property type="match status" value="1"/>
</dbReference>
<evidence type="ECO:0000256" key="6">
    <source>
        <dbReference type="ARBA" id="ARBA00022598"/>
    </source>
</evidence>
<keyword evidence="6 14" id="KW-0436">Ligase</keyword>
<feature type="domain" description="Aminoacyl-transfer RNA synthetases class-II family profile" evidence="13">
    <location>
        <begin position="38"/>
        <end position="326"/>
    </location>
</feature>
<dbReference type="GO" id="GO:0004827">
    <property type="term" value="F:proline-tRNA ligase activity"/>
    <property type="evidence" value="ECO:0007669"/>
    <property type="project" value="UniProtKB-UniRule"/>
</dbReference>
<organism evidence="14 15">
    <name type="scientific">SAR86 cluster bacterium</name>
    <dbReference type="NCBI Taxonomy" id="2030880"/>
    <lineage>
        <taxon>Bacteria</taxon>
        <taxon>Pseudomonadati</taxon>
        <taxon>Pseudomonadota</taxon>
        <taxon>Gammaproteobacteria</taxon>
        <taxon>SAR86 cluster</taxon>
    </lineage>
</organism>
<keyword evidence="5" id="KW-0963">Cytoplasm</keyword>
<evidence type="ECO:0000256" key="11">
    <source>
        <dbReference type="ARBA" id="ARBA00047671"/>
    </source>
</evidence>
<dbReference type="PANTHER" id="PTHR42753">
    <property type="entry name" value="MITOCHONDRIAL RIBOSOME PROTEIN L39/PROLYL-TRNA LIGASE FAMILY MEMBER"/>
    <property type="match status" value="1"/>
</dbReference>
<evidence type="ECO:0000313" key="15">
    <source>
        <dbReference type="Proteomes" id="UP000744438"/>
    </source>
</evidence>
<dbReference type="InterPro" id="IPR036621">
    <property type="entry name" value="Anticodon-bd_dom_sf"/>
</dbReference>
<dbReference type="Gene3D" id="3.30.930.10">
    <property type="entry name" value="Bira Bifunctional Protein, Domain 2"/>
    <property type="match status" value="1"/>
</dbReference>
<evidence type="ECO:0000256" key="9">
    <source>
        <dbReference type="ARBA" id="ARBA00022917"/>
    </source>
</evidence>
<keyword evidence="8" id="KW-0067">ATP-binding</keyword>
<gene>
    <name evidence="14" type="primary">proS</name>
    <name evidence="14" type="ORF">ISQ63_02035</name>
</gene>
<reference evidence="14" key="1">
    <citation type="submission" date="2020-10" db="EMBL/GenBank/DDBJ databases">
        <title>Microbiome of the Black Sea water column analyzed by genome centric metagenomics.</title>
        <authorList>
            <person name="Cabello-Yeves P.J."/>
            <person name="Callieri C."/>
            <person name="Picazo A."/>
            <person name="Mehrshad M."/>
            <person name="Haro-Moreno J.M."/>
            <person name="Roda-Garcia J."/>
            <person name="Dzembekova N."/>
            <person name="Slabakova V."/>
            <person name="Slabakova N."/>
            <person name="Moncheva S."/>
            <person name="Rodriguez-Valera F."/>
        </authorList>
    </citation>
    <scope>NUCLEOTIDE SEQUENCE</scope>
    <source>
        <strain evidence="14">BS307-5m-G49</strain>
    </source>
</reference>
<dbReference type="CDD" id="cd00861">
    <property type="entry name" value="ProRS_anticodon_short"/>
    <property type="match status" value="1"/>
</dbReference>
<dbReference type="PANTHER" id="PTHR42753:SF2">
    <property type="entry name" value="PROLINE--TRNA LIGASE"/>
    <property type="match status" value="1"/>
</dbReference>